<dbReference type="AlphaFoldDB" id="A0A8J4E0U0"/>
<evidence type="ECO:0000259" key="2">
    <source>
        <dbReference type="PROSITE" id="PS50126"/>
    </source>
</evidence>
<feature type="region of interest" description="Disordered" evidence="1">
    <location>
        <begin position="90"/>
        <end position="113"/>
    </location>
</feature>
<dbReference type="EMBL" id="BOPG01000028">
    <property type="protein sequence ID" value="GIJ57073.1"/>
    <property type="molecule type" value="Genomic_DNA"/>
</dbReference>
<dbReference type="PROSITE" id="PS50126">
    <property type="entry name" value="S1"/>
    <property type="match status" value="1"/>
</dbReference>
<feature type="compositionally biased region" description="Basic and acidic residues" evidence="1">
    <location>
        <begin position="101"/>
        <end position="113"/>
    </location>
</feature>
<comment type="caution">
    <text evidence="3">The sequence shown here is derived from an EMBL/GenBank/DDBJ whole genome shotgun (WGS) entry which is preliminary data.</text>
</comment>
<feature type="domain" description="S1 motif" evidence="2">
    <location>
        <begin position="29"/>
        <end position="98"/>
    </location>
</feature>
<name>A0A8J4E0U0_9ACTN</name>
<dbReference type="InterPro" id="IPR003029">
    <property type="entry name" value="S1_domain"/>
</dbReference>
<accession>A0A8J4E0U0</accession>
<sequence length="113" mass="12188">MALGSVLGTEDIHDMPPSQWGVLDPELVGTVVEVRILCVHPFGVGVHLTAQGAYGHVNAPRVTDDRFTVDEASRHIGEVRRGLVLAAEPGRQPTLTIRPSEVPDRSDPHGQII</sequence>
<evidence type="ECO:0000313" key="3">
    <source>
        <dbReference type="EMBL" id="GIJ57073.1"/>
    </source>
</evidence>
<gene>
    <name evidence="3" type="ORF">Vau01_045890</name>
</gene>
<keyword evidence="4" id="KW-1185">Reference proteome</keyword>
<reference evidence="3" key="1">
    <citation type="submission" date="2021-01" db="EMBL/GenBank/DDBJ databases">
        <title>Whole genome shotgun sequence of Virgisporangium aurantiacum NBRC 16421.</title>
        <authorList>
            <person name="Komaki H."/>
            <person name="Tamura T."/>
        </authorList>
    </citation>
    <scope>NUCLEOTIDE SEQUENCE</scope>
    <source>
        <strain evidence="3">NBRC 16421</strain>
    </source>
</reference>
<dbReference type="Proteomes" id="UP000612585">
    <property type="component" value="Unassembled WGS sequence"/>
</dbReference>
<evidence type="ECO:0000256" key="1">
    <source>
        <dbReference type="SAM" id="MobiDB-lite"/>
    </source>
</evidence>
<proteinExistence type="predicted"/>
<dbReference type="GO" id="GO:0003676">
    <property type="term" value="F:nucleic acid binding"/>
    <property type="evidence" value="ECO:0007669"/>
    <property type="project" value="InterPro"/>
</dbReference>
<protein>
    <recommendedName>
        <fullName evidence="2">S1 motif domain-containing protein</fullName>
    </recommendedName>
</protein>
<organism evidence="3 4">
    <name type="scientific">Virgisporangium aurantiacum</name>
    <dbReference type="NCBI Taxonomy" id="175570"/>
    <lineage>
        <taxon>Bacteria</taxon>
        <taxon>Bacillati</taxon>
        <taxon>Actinomycetota</taxon>
        <taxon>Actinomycetes</taxon>
        <taxon>Micromonosporales</taxon>
        <taxon>Micromonosporaceae</taxon>
        <taxon>Virgisporangium</taxon>
    </lineage>
</organism>
<evidence type="ECO:0000313" key="4">
    <source>
        <dbReference type="Proteomes" id="UP000612585"/>
    </source>
</evidence>